<gene>
    <name evidence="1" type="ORF">PSALAMII_LOCUS1382</name>
</gene>
<comment type="caution">
    <text evidence="1">The sequence shown here is derived from an EMBL/GenBank/DDBJ whole genome shotgun (WGS) entry which is preliminary data.</text>
</comment>
<name>A0A9W4ICY7_9EURO</name>
<proteinExistence type="predicted"/>
<evidence type="ECO:0000313" key="1">
    <source>
        <dbReference type="EMBL" id="CAG8279763.1"/>
    </source>
</evidence>
<dbReference type="Proteomes" id="UP001152649">
    <property type="component" value="Unassembled WGS sequence"/>
</dbReference>
<protein>
    <submittedName>
        <fullName evidence="1">Uncharacterized protein</fullName>
    </submittedName>
</protein>
<dbReference type="OrthoDB" id="8191625at2759"/>
<keyword evidence="2" id="KW-1185">Reference proteome</keyword>
<evidence type="ECO:0000313" key="2">
    <source>
        <dbReference type="Proteomes" id="UP001152649"/>
    </source>
</evidence>
<sequence>MQEIEEELDRNPGNLQKAGYSPVWTSGLGYPGEIPEDIKEFICPEVEQGNYLVGQLSSIFWLKGVEFLNELIRDPGHKLQDEIYSIQLEDGRRWFFIVEILFDQGMIPWRYMNRISFEIESLDKALTEFPVGQSLATKDQTPPQITTSVQSYQTESLFPFFRSPIPPQIHAAKLNWNRNQGKFVEEIENLLGNIVRGKKLYRGVTQKALVSLMALFCPVHSSSYADNEFGPGIYTSPSLQAAMTYCIPGSALLVFEDPQNLSRHTLRGGEWDTVVRFWTGLQVGDLATRVPPNWRGVDILEGAISRGETGRGGGRVEGDDTQVVGVSFRSFSSLASALRMVIWVS</sequence>
<dbReference type="AlphaFoldDB" id="A0A9W4ICY7"/>
<accession>A0A9W4ICY7</accession>
<organism evidence="1 2">
    <name type="scientific">Penicillium salamii</name>
    <dbReference type="NCBI Taxonomy" id="1612424"/>
    <lineage>
        <taxon>Eukaryota</taxon>
        <taxon>Fungi</taxon>
        <taxon>Dikarya</taxon>
        <taxon>Ascomycota</taxon>
        <taxon>Pezizomycotina</taxon>
        <taxon>Eurotiomycetes</taxon>
        <taxon>Eurotiomycetidae</taxon>
        <taxon>Eurotiales</taxon>
        <taxon>Aspergillaceae</taxon>
        <taxon>Penicillium</taxon>
    </lineage>
</organism>
<reference evidence="1" key="1">
    <citation type="submission" date="2021-07" db="EMBL/GenBank/DDBJ databases">
        <authorList>
            <person name="Branca A.L. A."/>
        </authorList>
    </citation>
    <scope>NUCLEOTIDE SEQUENCE</scope>
</reference>
<dbReference type="EMBL" id="CAJVPG010000044">
    <property type="protein sequence ID" value="CAG8279763.1"/>
    <property type="molecule type" value="Genomic_DNA"/>
</dbReference>